<keyword evidence="4" id="KW-1185">Reference proteome</keyword>
<dbReference type="Gene3D" id="1.20.5.490">
    <property type="entry name" value="Single helix bin"/>
    <property type="match status" value="1"/>
</dbReference>
<dbReference type="EMBL" id="BDQK01000002">
    <property type="protein sequence ID" value="GBF79428.1"/>
    <property type="molecule type" value="Genomic_DNA"/>
</dbReference>
<sequence length="392" mass="44004">MKSLMDVIKTLIKINGVLALLTLIAFIAMREKEPKMMSEASQFRRDLQAMPSEDQQKIANIEAKLEEKNLSSADQQQIAENLQKIAQLQDKLREKTVFLEEQRKLAEYNEKIANLQAKSQANNLSSEELGQMAEYNQKIANLQAKFQEKDQQIQQLQRHLTAYQQSQTAQRDITKTEIASNLAKNTTQNSSFAAQAQLNPQPRPIASFTPTNSPVQLSQRSQSEYELSKNRFPQNLAFVPPKTEITPNLASSSTPKTIQKQPTAIESNANIAMISVSNEFLQEDTSVPKQQKPVSDQLEQENKEKSSFISKKKTPRDQSIHMANDLAAGLQVADKKKHIKYGTWTYNKVQTAIGSLRRGSSTTLQEAAQMSGLDPSVLAQVVKWGENRPGTF</sequence>
<comment type="caution">
    <text evidence="3">The sequence shown here is derived from an EMBL/GenBank/DDBJ whole genome shotgun (WGS) entry which is preliminary data.</text>
</comment>
<dbReference type="AlphaFoldDB" id="A0A401IDR5"/>
<accession>A0A401IDR5</accession>
<organism evidence="3 4">
    <name type="scientific">Aphanothece sacrum FPU1</name>
    <dbReference type="NCBI Taxonomy" id="1920663"/>
    <lineage>
        <taxon>Bacteria</taxon>
        <taxon>Bacillati</taxon>
        <taxon>Cyanobacteriota</taxon>
        <taxon>Cyanophyceae</taxon>
        <taxon>Oscillatoriophycideae</taxon>
        <taxon>Chroococcales</taxon>
        <taxon>Aphanothecaceae</taxon>
        <taxon>Aphanothece</taxon>
    </lineage>
</organism>
<gene>
    <name evidence="3" type="ORF">AsFPU1_0823</name>
</gene>
<proteinExistence type="predicted"/>
<dbReference type="OrthoDB" id="428376at2"/>
<feature type="compositionally biased region" description="Polar residues" evidence="2">
    <location>
        <begin position="283"/>
        <end position="294"/>
    </location>
</feature>
<evidence type="ECO:0000256" key="1">
    <source>
        <dbReference type="SAM" id="Coils"/>
    </source>
</evidence>
<evidence type="ECO:0000313" key="4">
    <source>
        <dbReference type="Proteomes" id="UP000287247"/>
    </source>
</evidence>
<dbReference type="RefSeq" id="WP_124977531.1">
    <property type="nucleotide sequence ID" value="NZ_BDQK01000002.1"/>
</dbReference>
<evidence type="ECO:0000256" key="2">
    <source>
        <dbReference type="SAM" id="MobiDB-lite"/>
    </source>
</evidence>
<feature type="compositionally biased region" description="Polar residues" evidence="2">
    <location>
        <begin position="208"/>
        <end position="225"/>
    </location>
</feature>
<feature type="region of interest" description="Disordered" evidence="2">
    <location>
        <begin position="194"/>
        <end position="259"/>
    </location>
</feature>
<dbReference type="Proteomes" id="UP000287247">
    <property type="component" value="Unassembled WGS sequence"/>
</dbReference>
<keyword evidence="1" id="KW-0175">Coiled coil</keyword>
<feature type="coiled-coil region" evidence="1">
    <location>
        <begin position="98"/>
        <end position="166"/>
    </location>
</feature>
<protein>
    <submittedName>
        <fullName evidence="3">Uncharacterized protein</fullName>
    </submittedName>
</protein>
<reference evidence="4" key="1">
    <citation type="submission" date="2017-05" db="EMBL/GenBank/DDBJ databases">
        <title>Physiological properties and genetic analysis related to exopolysaccharide production of fresh-water unicellular cyanobacterium Aphanothece sacrum, Suizenji Nori, that has been cultured as a food source in Japan.</title>
        <authorList>
            <person name="Kanesaki Y."/>
            <person name="Yoshikawa S."/>
            <person name="Ohki K."/>
        </authorList>
    </citation>
    <scope>NUCLEOTIDE SEQUENCE [LARGE SCALE GENOMIC DNA]</scope>
    <source>
        <strain evidence="4">FPU1</strain>
    </source>
</reference>
<feature type="region of interest" description="Disordered" evidence="2">
    <location>
        <begin position="283"/>
        <end position="317"/>
    </location>
</feature>
<feature type="compositionally biased region" description="Polar residues" evidence="2">
    <location>
        <begin position="245"/>
        <end position="259"/>
    </location>
</feature>
<name>A0A401IDR5_APHSA</name>
<evidence type="ECO:0000313" key="3">
    <source>
        <dbReference type="EMBL" id="GBF79428.1"/>
    </source>
</evidence>